<feature type="region of interest" description="Disordered" evidence="1">
    <location>
        <begin position="1"/>
        <end position="25"/>
    </location>
</feature>
<gene>
    <name evidence="2" type="ORF">AB5J51_35450</name>
</gene>
<dbReference type="EMBL" id="CP165727">
    <property type="protein sequence ID" value="XDV67845.1"/>
    <property type="molecule type" value="Genomic_DNA"/>
</dbReference>
<dbReference type="Pfam" id="PF14025">
    <property type="entry name" value="DUF4241"/>
    <property type="match status" value="1"/>
</dbReference>
<protein>
    <submittedName>
        <fullName evidence="2">DUF4241 domain-containing protein</fullName>
    </submittedName>
</protein>
<feature type="compositionally biased region" description="Pro residues" evidence="1">
    <location>
        <begin position="1"/>
        <end position="11"/>
    </location>
</feature>
<evidence type="ECO:0000256" key="1">
    <source>
        <dbReference type="SAM" id="MobiDB-lite"/>
    </source>
</evidence>
<proteinExistence type="predicted"/>
<accession>A0AB39YCH0</accession>
<dbReference type="RefSeq" id="WP_369779559.1">
    <property type="nucleotide sequence ID" value="NZ_CP165727.1"/>
</dbReference>
<evidence type="ECO:0000313" key="2">
    <source>
        <dbReference type="EMBL" id="XDV67845.1"/>
    </source>
</evidence>
<reference evidence="2" key="1">
    <citation type="submission" date="2024-08" db="EMBL/GenBank/DDBJ databases">
        <authorList>
            <person name="Yu S.T."/>
        </authorList>
    </citation>
    <scope>NUCLEOTIDE SEQUENCE</scope>
    <source>
        <strain evidence="2">R33</strain>
    </source>
</reference>
<sequence length="258" mass="26432">MGLRRPGPPHVRPGHAAAGTTPARRWRAAVPGRADGGVRCALPPDGGRALRRRCRPHLAPARGHAGRLPGGRGVGGRGGPLVGPPGFRRLAGAPGRGRAPGPGRREAGVRGVRLARGALPAARVHRLRPGLPARHPHRRRPGGGLGDGARPGDDTLRLRAGAAFGFGTDGATGAFGDAAVWQDLRDLLERANWQGSPEADKLADSAAGMHLDGGGLGADLAVFCTGSDGVHPVWVGRSASGEVDCVDVQTAFELDLDA</sequence>
<name>A0AB39YCH0_9ACTN</name>
<feature type="compositionally biased region" description="Basic residues" evidence="1">
    <location>
        <begin position="130"/>
        <end position="141"/>
    </location>
</feature>
<dbReference type="AlphaFoldDB" id="A0AB39YCH0"/>
<feature type="region of interest" description="Disordered" evidence="1">
    <location>
        <begin position="130"/>
        <end position="154"/>
    </location>
</feature>
<organism evidence="2">
    <name type="scientific">Streptomyces sp. R33</name>
    <dbReference type="NCBI Taxonomy" id="3238629"/>
    <lineage>
        <taxon>Bacteria</taxon>
        <taxon>Bacillati</taxon>
        <taxon>Actinomycetota</taxon>
        <taxon>Actinomycetes</taxon>
        <taxon>Kitasatosporales</taxon>
        <taxon>Streptomycetaceae</taxon>
        <taxon>Streptomyces</taxon>
    </lineage>
</organism>
<dbReference type="InterPro" id="IPR025335">
    <property type="entry name" value="DUF4241"/>
</dbReference>
<feature type="region of interest" description="Disordered" evidence="1">
    <location>
        <begin position="86"/>
        <end position="108"/>
    </location>
</feature>